<dbReference type="EMBL" id="JAMZEC010000001">
    <property type="protein sequence ID" value="MCP2350439.1"/>
    <property type="molecule type" value="Genomic_DNA"/>
</dbReference>
<comment type="caution">
    <text evidence="1">The sequence shown here is derived from an EMBL/GenBank/DDBJ whole genome shotgun (WGS) entry which is preliminary data.</text>
</comment>
<protein>
    <submittedName>
        <fullName evidence="1">Uncharacterized protein</fullName>
    </submittedName>
</protein>
<reference evidence="1 2" key="1">
    <citation type="submission" date="2022-06" db="EMBL/GenBank/DDBJ databases">
        <title>Sequencing the genomes of 1000 actinobacteria strains.</title>
        <authorList>
            <person name="Klenk H.-P."/>
        </authorList>
    </citation>
    <scope>NUCLEOTIDE SEQUENCE [LARGE SCALE GENOMIC DNA]</scope>
    <source>
        <strain evidence="1 2">DSM 44170</strain>
    </source>
</reference>
<gene>
    <name evidence="1" type="ORF">HD595_006561</name>
</gene>
<organism evidence="1 2">
    <name type="scientific">Nonomuraea roseoviolacea subsp. carminata</name>
    <dbReference type="NCBI Taxonomy" id="160689"/>
    <lineage>
        <taxon>Bacteria</taxon>
        <taxon>Bacillati</taxon>
        <taxon>Actinomycetota</taxon>
        <taxon>Actinomycetes</taxon>
        <taxon>Streptosporangiales</taxon>
        <taxon>Streptosporangiaceae</taxon>
        <taxon>Nonomuraea</taxon>
    </lineage>
</organism>
<evidence type="ECO:0000313" key="1">
    <source>
        <dbReference type="EMBL" id="MCP2350439.1"/>
    </source>
</evidence>
<name>A0ABT1KA07_9ACTN</name>
<keyword evidence="2" id="KW-1185">Reference proteome</keyword>
<sequence>MNLTMQQVLSRFPGWHITDMAGGWVAYRVTLVPSGSGLSNVRCGATLRELAGNLQAEIRLQKSRSPRVIR</sequence>
<proteinExistence type="predicted"/>
<accession>A0ABT1KA07</accession>
<evidence type="ECO:0000313" key="2">
    <source>
        <dbReference type="Proteomes" id="UP001320766"/>
    </source>
</evidence>
<dbReference type="Proteomes" id="UP001320766">
    <property type="component" value="Unassembled WGS sequence"/>
</dbReference>